<feature type="domain" description="CID" evidence="2">
    <location>
        <begin position="25"/>
        <end position="178"/>
    </location>
</feature>
<dbReference type="EMBL" id="JAGPXD010000002">
    <property type="protein sequence ID" value="KAH7368916.1"/>
    <property type="molecule type" value="Genomic_DNA"/>
</dbReference>
<dbReference type="GO" id="GO:0006874">
    <property type="term" value="P:intracellular calcium ion homeostasis"/>
    <property type="evidence" value="ECO:0007669"/>
    <property type="project" value="TreeGrafter"/>
</dbReference>
<dbReference type="GO" id="GO:0048471">
    <property type="term" value="C:perinuclear region of cytoplasm"/>
    <property type="evidence" value="ECO:0007669"/>
    <property type="project" value="TreeGrafter"/>
</dbReference>
<sequence>MSTPELAIAKVNFSAVLFRKDPTPLTRPEIESFHALLADAIARCSPANVQKCKRWILTNIRPSTARIAALAKYLVALSGSFAAGDGKTTPQPSPKRRCLHVLYILSDIFYHTSVREYEQAFAKELQPNLPALLHSAAAFKNCPKHTKKLETLVDLWDDRRHFPAGFVDELRDVIREAPLGGKVFKGASNTAEHQAPATARSGKDAPYILPSVHGDPSAAWYDLPAANWLPHLTPNSTKPMHPDMIRPLQLASGPADKVLARAVKDLLRDVERIYSRGGGPRDEDEPNIQLSELGERVVVDEITGDVIGGETYYGWSREFCEKMKQRRKKAKLGPASRGRDTSRSPSLSRSPSRSSRSPSPPAFKRRRLSRDSPSLDRRPSPGRHGGPRRRSYSRSRSPSRTPPRRYRSRTRSRSRDRNYRGRQDRSPSPRGQDISRSGSRRHESSSYHNPSRTPSAPPPAPVPHHQHIHGPIPSFPHPPPMPMGGFGQFPIPPPPPQGFNGQWPPPPPPPPQQGGAQGWIPPPPPHMAGPGGWRPQQQQHDAPQGSYQGYGRGGHRGGRGGRGGGYDRGRGW</sequence>
<proteinExistence type="predicted"/>
<feature type="compositionally biased region" description="Basic and acidic residues" evidence="1">
    <location>
        <begin position="369"/>
        <end position="379"/>
    </location>
</feature>
<feature type="compositionally biased region" description="Basic and acidic residues" evidence="1">
    <location>
        <begin position="413"/>
        <end position="427"/>
    </location>
</feature>
<dbReference type="Pfam" id="PF04818">
    <property type="entry name" value="CID"/>
    <property type="match status" value="1"/>
</dbReference>
<dbReference type="Proteomes" id="UP000813385">
    <property type="component" value="Unassembled WGS sequence"/>
</dbReference>
<feature type="compositionally biased region" description="Pro residues" evidence="1">
    <location>
        <begin position="490"/>
        <end position="512"/>
    </location>
</feature>
<keyword evidence="4" id="KW-1185">Reference proteome</keyword>
<dbReference type="PANTHER" id="PTHR12323">
    <property type="entry name" value="SR-RELATED CTD ASSOCIATED FACTOR 6"/>
    <property type="match status" value="1"/>
</dbReference>
<dbReference type="InterPro" id="IPR008942">
    <property type="entry name" value="ENTH_VHS"/>
</dbReference>
<accession>A0A8K0TL88</accession>
<evidence type="ECO:0000256" key="1">
    <source>
        <dbReference type="SAM" id="MobiDB-lite"/>
    </source>
</evidence>
<dbReference type="PANTHER" id="PTHR12323:SF0">
    <property type="entry name" value="CALCIUM HOMEOSTASIS ENDOPLASMIC RETICULUM PROTEIN"/>
    <property type="match status" value="1"/>
</dbReference>
<organism evidence="3 4">
    <name type="scientific">Plectosphaerella cucumerina</name>
    <dbReference type="NCBI Taxonomy" id="40658"/>
    <lineage>
        <taxon>Eukaryota</taxon>
        <taxon>Fungi</taxon>
        <taxon>Dikarya</taxon>
        <taxon>Ascomycota</taxon>
        <taxon>Pezizomycotina</taxon>
        <taxon>Sordariomycetes</taxon>
        <taxon>Hypocreomycetidae</taxon>
        <taxon>Glomerellales</taxon>
        <taxon>Plectosphaerellaceae</taxon>
        <taxon>Plectosphaerella</taxon>
    </lineage>
</organism>
<protein>
    <recommendedName>
        <fullName evidence="2">CID domain-containing protein</fullName>
    </recommendedName>
</protein>
<feature type="compositionally biased region" description="Polar residues" evidence="1">
    <location>
        <begin position="535"/>
        <end position="547"/>
    </location>
</feature>
<feature type="region of interest" description="Disordered" evidence="1">
    <location>
        <begin position="326"/>
        <end position="572"/>
    </location>
</feature>
<gene>
    <name evidence="3" type="ORF">B0T11DRAFT_277846</name>
</gene>
<dbReference type="InterPro" id="IPR006569">
    <property type="entry name" value="CID_dom"/>
</dbReference>
<evidence type="ECO:0000313" key="3">
    <source>
        <dbReference type="EMBL" id="KAH7368916.1"/>
    </source>
</evidence>
<dbReference type="OrthoDB" id="21470at2759"/>
<dbReference type="Gene3D" id="1.25.40.90">
    <property type="match status" value="1"/>
</dbReference>
<dbReference type="AlphaFoldDB" id="A0A8K0TL88"/>
<feature type="compositionally biased region" description="Pro residues" evidence="1">
    <location>
        <begin position="473"/>
        <end position="482"/>
    </location>
</feature>
<dbReference type="PROSITE" id="PS51391">
    <property type="entry name" value="CID"/>
    <property type="match status" value="1"/>
</dbReference>
<feature type="compositionally biased region" description="Basic residues" evidence="1">
    <location>
        <begin position="402"/>
        <end position="412"/>
    </location>
</feature>
<name>A0A8K0TL88_9PEZI</name>
<feature type="region of interest" description="Disordered" evidence="1">
    <location>
        <begin position="185"/>
        <end position="205"/>
    </location>
</feature>
<evidence type="ECO:0000313" key="4">
    <source>
        <dbReference type="Proteomes" id="UP000813385"/>
    </source>
</evidence>
<evidence type="ECO:0000259" key="2">
    <source>
        <dbReference type="PROSITE" id="PS51391"/>
    </source>
</evidence>
<feature type="compositionally biased region" description="Low complexity" evidence="1">
    <location>
        <begin position="343"/>
        <end position="357"/>
    </location>
</feature>
<comment type="caution">
    <text evidence="3">The sequence shown here is derived from an EMBL/GenBank/DDBJ whole genome shotgun (WGS) entry which is preliminary data.</text>
</comment>
<reference evidence="3" key="1">
    <citation type="journal article" date="2021" name="Nat. Commun.">
        <title>Genetic determinants of endophytism in the Arabidopsis root mycobiome.</title>
        <authorList>
            <person name="Mesny F."/>
            <person name="Miyauchi S."/>
            <person name="Thiergart T."/>
            <person name="Pickel B."/>
            <person name="Atanasova L."/>
            <person name="Karlsson M."/>
            <person name="Huettel B."/>
            <person name="Barry K.W."/>
            <person name="Haridas S."/>
            <person name="Chen C."/>
            <person name="Bauer D."/>
            <person name="Andreopoulos W."/>
            <person name="Pangilinan J."/>
            <person name="LaButti K."/>
            <person name="Riley R."/>
            <person name="Lipzen A."/>
            <person name="Clum A."/>
            <person name="Drula E."/>
            <person name="Henrissat B."/>
            <person name="Kohler A."/>
            <person name="Grigoriev I.V."/>
            <person name="Martin F.M."/>
            <person name="Hacquard S."/>
        </authorList>
    </citation>
    <scope>NUCLEOTIDE SEQUENCE</scope>
    <source>
        <strain evidence="3">MPI-CAGE-AT-0016</strain>
    </source>
</reference>